<accession>A0A6J5WXC8</accession>
<evidence type="ECO:0000256" key="1">
    <source>
        <dbReference type="SAM" id="MobiDB-lite"/>
    </source>
</evidence>
<gene>
    <name evidence="2" type="ORF">ORAREDHAP_LOCUS20234</name>
</gene>
<dbReference type="GO" id="GO:0003677">
    <property type="term" value="F:DNA binding"/>
    <property type="evidence" value="ECO:0007669"/>
    <property type="project" value="InterPro"/>
</dbReference>
<reference evidence="3" key="1">
    <citation type="journal article" date="2020" name="Genome Biol.">
        <title>Gamete binning: chromosome-level and haplotype-resolved genome assembly enabled by high-throughput single-cell sequencing of gamete genomes.</title>
        <authorList>
            <person name="Campoy J.A."/>
            <person name="Sun H."/>
            <person name="Goel M."/>
            <person name="Jiao W.-B."/>
            <person name="Folz-Donahue K."/>
            <person name="Wang N."/>
            <person name="Rubio M."/>
            <person name="Liu C."/>
            <person name="Kukat C."/>
            <person name="Ruiz D."/>
            <person name="Huettel B."/>
            <person name="Schneeberger K."/>
        </authorList>
    </citation>
    <scope>NUCLEOTIDE SEQUENCE [LARGE SCALE GENOMIC DNA]</scope>
    <source>
        <strain evidence="3">cv. Rojo Pasion</strain>
    </source>
</reference>
<evidence type="ECO:0008006" key="4">
    <source>
        <dbReference type="Google" id="ProtNLM"/>
    </source>
</evidence>
<dbReference type="InterPro" id="IPR036093">
    <property type="entry name" value="NAC_dom_sf"/>
</dbReference>
<name>A0A6J5WXC8_PRUAR</name>
<dbReference type="Proteomes" id="UP000507245">
    <property type="component" value="Unassembled WGS sequence"/>
</dbReference>
<evidence type="ECO:0000313" key="3">
    <source>
        <dbReference type="Proteomes" id="UP000507245"/>
    </source>
</evidence>
<dbReference type="OrthoDB" id="1144315at2759"/>
<organism evidence="2 3">
    <name type="scientific">Prunus armeniaca</name>
    <name type="common">Apricot</name>
    <name type="synonym">Armeniaca vulgaris</name>
    <dbReference type="NCBI Taxonomy" id="36596"/>
    <lineage>
        <taxon>Eukaryota</taxon>
        <taxon>Viridiplantae</taxon>
        <taxon>Streptophyta</taxon>
        <taxon>Embryophyta</taxon>
        <taxon>Tracheophyta</taxon>
        <taxon>Spermatophyta</taxon>
        <taxon>Magnoliopsida</taxon>
        <taxon>eudicotyledons</taxon>
        <taxon>Gunneridae</taxon>
        <taxon>Pentapetalae</taxon>
        <taxon>rosids</taxon>
        <taxon>fabids</taxon>
        <taxon>Rosales</taxon>
        <taxon>Rosaceae</taxon>
        <taxon>Amygdaloideae</taxon>
        <taxon>Amygdaleae</taxon>
        <taxon>Prunus</taxon>
    </lineage>
</organism>
<protein>
    <recommendedName>
        <fullName evidence="4">NAC domain-containing protein</fullName>
    </recommendedName>
</protein>
<dbReference type="GO" id="GO:0006355">
    <property type="term" value="P:regulation of DNA-templated transcription"/>
    <property type="evidence" value="ECO:0007669"/>
    <property type="project" value="InterPro"/>
</dbReference>
<evidence type="ECO:0000313" key="2">
    <source>
        <dbReference type="EMBL" id="CAB4303724.1"/>
    </source>
</evidence>
<proteinExistence type="predicted"/>
<dbReference type="Gene3D" id="2.170.150.80">
    <property type="entry name" value="NAC domain"/>
    <property type="match status" value="1"/>
</dbReference>
<sequence length="123" mass="14207">MQNPKSEKDKKNDLGMWKRLHYENPKSDQNGCWIKHEYSLHPSLVKPKPNSTHQFVVCWIRKNHMRKRKFTSTAAKETHGIPSLQSQNKKQRQQDTSFDEYLIGNSTPMSLAIGGGPTQTQSQ</sequence>
<keyword evidence="3" id="KW-1185">Reference proteome</keyword>
<dbReference type="EMBL" id="CAEKKB010000003">
    <property type="protein sequence ID" value="CAB4303724.1"/>
    <property type="molecule type" value="Genomic_DNA"/>
</dbReference>
<dbReference type="AlphaFoldDB" id="A0A6J5WXC8"/>
<feature type="region of interest" description="Disordered" evidence="1">
    <location>
        <begin position="70"/>
        <end position="101"/>
    </location>
</feature>